<gene>
    <name evidence="3" type="ORF">NA56DRAFT_638581</name>
</gene>
<evidence type="ECO:0000313" key="4">
    <source>
        <dbReference type="Proteomes" id="UP000235672"/>
    </source>
</evidence>
<organism evidence="3 4">
    <name type="scientific">Hyaloscypha hepaticicola</name>
    <dbReference type="NCBI Taxonomy" id="2082293"/>
    <lineage>
        <taxon>Eukaryota</taxon>
        <taxon>Fungi</taxon>
        <taxon>Dikarya</taxon>
        <taxon>Ascomycota</taxon>
        <taxon>Pezizomycotina</taxon>
        <taxon>Leotiomycetes</taxon>
        <taxon>Helotiales</taxon>
        <taxon>Hyaloscyphaceae</taxon>
        <taxon>Hyaloscypha</taxon>
    </lineage>
</organism>
<feature type="domain" description="Nephrocystin 3-like N-terminal" evidence="2">
    <location>
        <begin position="239"/>
        <end position="407"/>
    </location>
</feature>
<name>A0A2J6PFU4_9HELO</name>
<dbReference type="Pfam" id="PF24883">
    <property type="entry name" value="NPHP3_N"/>
    <property type="match status" value="1"/>
</dbReference>
<reference evidence="3 4" key="1">
    <citation type="submission" date="2016-05" db="EMBL/GenBank/DDBJ databases">
        <title>A degradative enzymes factory behind the ericoid mycorrhizal symbiosis.</title>
        <authorList>
            <consortium name="DOE Joint Genome Institute"/>
            <person name="Martino E."/>
            <person name="Morin E."/>
            <person name="Grelet G."/>
            <person name="Kuo A."/>
            <person name="Kohler A."/>
            <person name="Daghino S."/>
            <person name="Barry K."/>
            <person name="Choi C."/>
            <person name="Cichocki N."/>
            <person name="Clum A."/>
            <person name="Copeland A."/>
            <person name="Hainaut M."/>
            <person name="Haridas S."/>
            <person name="Labutti K."/>
            <person name="Lindquist E."/>
            <person name="Lipzen A."/>
            <person name="Khouja H.-R."/>
            <person name="Murat C."/>
            <person name="Ohm R."/>
            <person name="Olson A."/>
            <person name="Spatafora J."/>
            <person name="Veneault-Fourrey C."/>
            <person name="Henrissat B."/>
            <person name="Grigoriev I."/>
            <person name="Martin F."/>
            <person name="Perotto S."/>
        </authorList>
    </citation>
    <scope>NUCLEOTIDE SEQUENCE [LARGE SCALE GENOMIC DNA]</scope>
    <source>
        <strain evidence="3 4">UAMH 7357</strain>
    </source>
</reference>
<dbReference type="SUPFAM" id="SSF52540">
    <property type="entry name" value="P-loop containing nucleoside triphosphate hydrolases"/>
    <property type="match status" value="1"/>
</dbReference>
<accession>A0A2J6PFU4</accession>
<evidence type="ECO:0000259" key="2">
    <source>
        <dbReference type="Pfam" id="PF24883"/>
    </source>
</evidence>
<dbReference type="InterPro" id="IPR027417">
    <property type="entry name" value="P-loop_NTPase"/>
</dbReference>
<dbReference type="InterPro" id="IPR011990">
    <property type="entry name" value="TPR-like_helical_dom_sf"/>
</dbReference>
<dbReference type="Gene3D" id="3.40.50.300">
    <property type="entry name" value="P-loop containing nucleotide triphosphate hydrolases"/>
    <property type="match status" value="1"/>
</dbReference>
<sequence length="2005" mass="229075">MRRTVISTKEKIISDFSHVDNEYIDSMTVESILRFVRDERLTYMPQQGSRWDKVLQWAEFFSLQISGYEKAVSPFVPDSKGAAQLIWASCQVLLELGPGNSQALEPAFEVFYKVALSLFFFLQHNELLSINGHIRLEVGHAFNDLLILVRDVTIHYYIQINTISSTQVAIDFNALFGRHINAFYGRKDHIIDAMWAACKVDEDSVNINSVRKWLGVHDSAVRTVLNDRAAARSRRVEYTCEWFQRRLLDFTRGDGKILAITGPSGCGKSMLASWVTERLQRPLGKKKTHETMFLTIEPDLAQECTPVALAKNLARQLLGINIGDAELLNSLQKAHDNSLGSTDAVALENELWHSIHIGLKNSKAENPIIIIDGLDDRCGHQNAVRVSNRIGELASKHTRVKAIILARNSSYLPKGKTEVFPMTADHTHDDLEHIAKHALYKCQHFLNRSDEEKHTIIHSLAHAAKGNFLWVQLVTTALKQETSHGGFTKAVKSAKESPKPVDQLLRTLISDVTAEFTKIESIQLLSWLLVSERPLKIAEVKDLLRVNVQKKALISRTTGIEEDIRTFGGPLVTIQNGIVRFRHGSIREQLLKISAAGEKLGSLPILQTEFVTRILAYSRLRLTHPTSSVFECPETLDVDRDDLLEYAARNWIIHFRKSSLITAKNTLELTADFKASFPNAVQLVLMEWSCWKSALDKASLHHLALRVREEIFAEKHESVFQSLIICGHLYKKQTKILDAGTYFYRASCLGQSLFKAYSAVTVSCATSFLEITKTEKSTTRTELVTRKEELLVYIISAYKQHYCKTHDLVIQYSNVLADLYVAIHEEHKAETIWKELRGIMINRYGKGSAEETSVSGNLRVVLKKGEKHEDFVEYERSIFETVTEMEIWDVRRIQATLELAVSCESRNELLKAEEYYITLWRGLIEHCHHSHSHHIDIEVHISMIDISLEYVRFLRRHHRHDEAAGVLICIWAEYEEYEFESEKIFLRLKIVGDLMRAVSLLSIAVSVFKKCWSWFKSHSKVEHSESCQILISETVQEIVTTQSINVSASTTTTTKTETIVKEMFESSIQKSTVTLETVSISRSLISLYMKSEQWSEAIKITKKSLELIWRVVLSGGGTIALPREFGSEAIDIAIRLAVCHHRSHHFHEAETIYRRIYQACFNSCQVHDERFTKAYTTLTEFYEKHGHWHKVIGICKEVLVASRKHLGVTHVLTIKMLYRLGALCSEHGHGHSHEYYEEIITVLNGNSKVCHHDALDAMKIICKSYFEEGSWHKLQHTCEVLWETWIHHHHERKIEAQFIELLYIRYLYVLEHHFHSEYEKIRAMTIEYRNTCIKAFGASVAITVKALIELANVCMRSEKHIHEAISYYEEVIKITTIETKTTITAKEKLTKAYIHICTHGMASSTIIERAILVLTERFEYLKTTLTYSHTETLTVLGELVLLYWKQKTKEAHSIIARILLETTIAIISKERNSRVLYEAAKTIGGIYLRYDLHEEGRKMLREIHRQVVSKTYTSVEKCGFKLDQSVGRGSYVFLVTFEEIIQGSASISYSKIMADLLSETVLYESYTHCIKSEKNIEVVLSTGARFYTFLEKSGRKEQLTIIQDELHKRFDKKWGTITKTRSEISLFFVISLLRVFGNETYQIHIGNAACKSSTRAIRELLEAGEFGKAYEVALCAFLFIEHEGAYHHLHNVGYGFKLSALMALRDVKPSGKPVDPELRTKMLGLSRKVILEVLKACKDSKINFIRLKASDLNDLVGLLGEQQNYSDLEWLLDSLWSSREMLQKHHWSAEIITAVGKRLVQARFLGGRPDHAKEAISLCKAICYNLRRVHSALDPKSLEMSELLSQLYTEVNDHAHAMGVHEKILRLVVEGDDDDDSTLDTMDAATAKRHLLLLKQTYLRLRAWDKQPKMYKDLIDQLINMPAYKSHPDFKGVQSTDKWSLKDKPELMGTFTPPIEWEFADPLSLGETGGDGVKTPSAVSSDRLGLRRITSNWGMNIHLLGQFDG</sequence>
<dbReference type="EMBL" id="KZ613540">
    <property type="protein sequence ID" value="PMD12911.1"/>
    <property type="molecule type" value="Genomic_DNA"/>
</dbReference>
<keyword evidence="4" id="KW-1185">Reference proteome</keyword>
<evidence type="ECO:0000313" key="3">
    <source>
        <dbReference type="EMBL" id="PMD12911.1"/>
    </source>
</evidence>
<dbReference type="OrthoDB" id="2546325at2759"/>
<protein>
    <recommendedName>
        <fullName evidence="2">Nephrocystin 3-like N-terminal domain-containing protein</fullName>
    </recommendedName>
</protein>
<evidence type="ECO:0000256" key="1">
    <source>
        <dbReference type="ARBA" id="ARBA00022737"/>
    </source>
</evidence>
<dbReference type="Gene3D" id="1.25.40.10">
    <property type="entry name" value="Tetratricopeptide repeat domain"/>
    <property type="match status" value="1"/>
</dbReference>
<dbReference type="InterPro" id="IPR056884">
    <property type="entry name" value="NPHP3-like_N"/>
</dbReference>
<dbReference type="SUPFAM" id="SSF48452">
    <property type="entry name" value="TPR-like"/>
    <property type="match status" value="1"/>
</dbReference>
<dbReference type="STRING" id="1745343.A0A2J6PFU4"/>
<dbReference type="PANTHER" id="PTHR10039">
    <property type="entry name" value="AMELOGENIN"/>
    <property type="match status" value="1"/>
</dbReference>
<keyword evidence="1" id="KW-0677">Repeat</keyword>
<proteinExistence type="predicted"/>
<dbReference type="Proteomes" id="UP000235672">
    <property type="component" value="Unassembled WGS sequence"/>
</dbReference>